<comment type="function">
    <text evidence="1 8">Stereospecific condensation of phosphoenolpyruvate (PEP) and D-erythrose-4-phosphate (E4P) giving rise to 3-deoxy-D-arabino-heptulosonate-7-phosphate (DAHP).</text>
</comment>
<dbReference type="InterPro" id="IPR006219">
    <property type="entry name" value="DAHP_synth_1"/>
</dbReference>
<dbReference type="FunFam" id="3.20.20.70:FF:000005">
    <property type="entry name" value="Phospho-2-dehydro-3-deoxyheptonate aldolase"/>
    <property type="match status" value="1"/>
</dbReference>
<dbReference type="AlphaFoldDB" id="D7CU45"/>
<evidence type="ECO:0000256" key="5">
    <source>
        <dbReference type="ARBA" id="ARBA00022679"/>
    </source>
</evidence>
<dbReference type="InterPro" id="IPR006218">
    <property type="entry name" value="DAHP1/KDSA"/>
</dbReference>
<dbReference type="InterPro" id="IPR013785">
    <property type="entry name" value="Aldolase_TIM"/>
</dbReference>
<dbReference type="PIRSF" id="PIRSF001361">
    <property type="entry name" value="DAHP_synthase"/>
    <property type="match status" value="1"/>
</dbReference>
<dbReference type="GO" id="GO:0009423">
    <property type="term" value="P:chorismate biosynthetic process"/>
    <property type="evidence" value="ECO:0007669"/>
    <property type="project" value="UniProtKB-UniPathway"/>
</dbReference>
<evidence type="ECO:0000256" key="1">
    <source>
        <dbReference type="ARBA" id="ARBA00003726"/>
    </source>
</evidence>
<dbReference type="UniPathway" id="UPA00053">
    <property type="reaction ID" value="UER00084"/>
</dbReference>
<dbReference type="Pfam" id="PF00793">
    <property type="entry name" value="DAHP_synth_1"/>
    <property type="match status" value="1"/>
</dbReference>
<dbReference type="NCBIfam" id="NF009395">
    <property type="entry name" value="PRK12755.1"/>
    <property type="match status" value="1"/>
</dbReference>
<keyword evidence="4 8" id="KW-0028">Amino-acid biosynthesis</keyword>
<evidence type="ECO:0000256" key="4">
    <source>
        <dbReference type="ARBA" id="ARBA00022605"/>
    </source>
</evidence>
<dbReference type="KEGG" id="tra:Trad_0809"/>
<evidence type="ECO:0000256" key="3">
    <source>
        <dbReference type="ARBA" id="ARBA00007985"/>
    </source>
</evidence>
<dbReference type="RefSeq" id="WP_013177315.1">
    <property type="nucleotide sequence ID" value="NC_014221.1"/>
</dbReference>
<evidence type="ECO:0000313" key="10">
    <source>
        <dbReference type="EMBL" id="ADI13943.1"/>
    </source>
</evidence>
<sequence>MKRVENLNVAQLRPLLPPAQLKRELPASERVNRTVSEAREAVRAVLRKREARLLAIVGPCSVHDAAAALEYAERLSALKARLEGHLLVIMRVYVDKPRTTVGWRGFVNDPDMDRSNDLERGLRRTRELFLKINELGLPVATEVLDPFLPQYLDDLIAWGAIGARTTESQTHRAMVSGLSMPVGFKNSTEGNVQVAVDAIAAASGPHTFLGIDEAGRAAAVFTTGNPDGHVILRGGRAGTNYDAASVAEAGERLRAAGLEPALIVDCSHHNSGYDHRRQALVWREVLAQRVAGNRDLVGLMLESNLKGGKQRIPENLSGLEYGVSVTDPCVGWETTAALLEEAHDALALAAEPELSAPR</sequence>
<dbReference type="NCBIfam" id="TIGR00034">
    <property type="entry name" value="aroFGH"/>
    <property type="match status" value="1"/>
</dbReference>
<keyword evidence="11" id="KW-1185">Reference proteome</keyword>
<dbReference type="EMBL" id="CP002049">
    <property type="protein sequence ID" value="ADI13943.1"/>
    <property type="molecule type" value="Genomic_DNA"/>
</dbReference>
<evidence type="ECO:0000256" key="2">
    <source>
        <dbReference type="ARBA" id="ARBA00004688"/>
    </source>
</evidence>
<dbReference type="GO" id="GO:0003849">
    <property type="term" value="F:3-deoxy-7-phosphoheptulonate synthase activity"/>
    <property type="evidence" value="ECO:0007669"/>
    <property type="project" value="UniProtKB-EC"/>
</dbReference>
<dbReference type="PANTHER" id="PTHR21225">
    <property type="entry name" value="PHOSPHO-2-DEHYDRO-3-DEOXYHEPTONATE ALDOLASE DAHP SYNTHETASE"/>
    <property type="match status" value="1"/>
</dbReference>
<dbReference type="EC" id="2.5.1.54" evidence="8"/>
<dbReference type="GO" id="GO:0005737">
    <property type="term" value="C:cytoplasm"/>
    <property type="evidence" value="ECO:0007669"/>
    <property type="project" value="TreeGrafter"/>
</dbReference>
<evidence type="ECO:0000256" key="8">
    <source>
        <dbReference type="PIRNR" id="PIRNR001361"/>
    </source>
</evidence>
<gene>
    <name evidence="10" type="ordered locus">Trad_0809</name>
</gene>
<feature type="domain" description="DAHP synthetase I/KDSA" evidence="9">
    <location>
        <begin position="46"/>
        <end position="339"/>
    </location>
</feature>
<name>D7CU45_TRURR</name>
<dbReference type="Proteomes" id="UP000000379">
    <property type="component" value="Chromosome"/>
</dbReference>
<protein>
    <recommendedName>
        <fullName evidence="8">Phospho-2-dehydro-3-deoxyheptonate aldolase</fullName>
        <ecNumber evidence="8">2.5.1.54</ecNumber>
    </recommendedName>
</protein>
<evidence type="ECO:0000313" key="11">
    <source>
        <dbReference type="Proteomes" id="UP000000379"/>
    </source>
</evidence>
<accession>D7CU45</accession>
<dbReference type="SUPFAM" id="SSF51569">
    <property type="entry name" value="Aldolase"/>
    <property type="match status" value="1"/>
</dbReference>
<proteinExistence type="inferred from homology"/>
<dbReference type="GO" id="GO:0008652">
    <property type="term" value="P:amino acid biosynthetic process"/>
    <property type="evidence" value="ECO:0007669"/>
    <property type="project" value="UniProtKB-KW"/>
</dbReference>
<dbReference type="Gene3D" id="3.20.20.70">
    <property type="entry name" value="Aldolase class I"/>
    <property type="match status" value="1"/>
</dbReference>
<comment type="similarity">
    <text evidence="3 8">Belongs to the class-I DAHP synthase family.</text>
</comment>
<comment type="catalytic activity">
    <reaction evidence="7 8">
        <text>D-erythrose 4-phosphate + phosphoenolpyruvate + H2O = 7-phospho-2-dehydro-3-deoxy-D-arabino-heptonate + phosphate</text>
        <dbReference type="Rhea" id="RHEA:14717"/>
        <dbReference type="ChEBI" id="CHEBI:15377"/>
        <dbReference type="ChEBI" id="CHEBI:16897"/>
        <dbReference type="ChEBI" id="CHEBI:43474"/>
        <dbReference type="ChEBI" id="CHEBI:58394"/>
        <dbReference type="ChEBI" id="CHEBI:58702"/>
        <dbReference type="EC" id="2.5.1.54"/>
    </reaction>
</comment>
<reference evidence="10 11" key="2">
    <citation type="journal article" date="2011" name="Stand. Genomic Sci.">
        <title>Complete genome sequence of Truepera radiovictrix type strain (RQ-24).</title>
        <authorList>
            <person name="Ivanova N."/>
            <person name="Rohde C."/>
            <person name="Munk C."/>
            <person name="Nolan M."/>
            <person name="Lucas S."/>
            <person name="Del Rio T.G."/>
            <person name="Tice H."/>
            <person name="Deshpande S."/>
            <person name="Cheng J.F."/>
            <person name="Tapia R."/>
            <person name="Han C."/>
            <person name="Goodwin L."/>
            <person name="Pitluck S."/>
            <person name="Liolios K."/>
            <person name="Mavromatis K."/>
            <person name="Mikhailova N."/>
            <person name="Pati A."/>
            <person name="Chen A."/>
            <person name="Palaniappan K."/>
            <person name="Land M."/>
            <person name="Hauser L."/>
            <person name="Chang Y.J."/>
            <person name="Jeffries C.D."/>
            <person name="Brambilla E."/>
            <person name="Rohde M."/>
            <person name="Goker M."/>
            <person name="Tindall B.J."/>
            <person name="Woyke T."/>
            <person name="Bristow J."/>
            <person name="Eisen J.A."/>
            <person name="Markowitz V."/>
            <person name="Hugenholtz P."/>
            <person name="Kyrpides N.C."/>
            <person name="Klenk H.P."/>
            <person name="Lapidus A."/>
        </authorList>
    </citation>
    <scope>NUCLEOTIDE SEQUENCE [LARGE SCALE GENOMIC DNA]</scope>
    <source>
        <strain evidence="11">DSM 17093 / CIP 108686 / LMG 22925 / RQ-24</strain>
    </source>
</reference>
<dbReference type="PANTHER" id="PTHR21225:SF12">
    <property type="entry name" value="PHOSPHO-2-DEHYDRO-3-DEOXYHEPTONATE ALDOLASE, TYROSINE-INHIBITED"/>
    <property type="match status" value="1"/>
</dbReference>
<keyword evidence="5 8" id="KW-0808">Transferase</keyword>
<dbReference type="GO" id="GO:0009073">
    <property type="term" value="P:aromatic amino acid family biosynthetic process"/>
    <property type="evidence" value="ECO:0007669"/>
    <property type="project" value="UniProtKB-KW"/>
</dbReference>
<organism evidence="10 11">
    <name type="scientific">Truepera radiovictrix (strain DSM 17093 / CIP 108686 / LMG 22925 / RQ-24)</name>
    <dbReference type="NCBI Taxonomy" id="649638"/>
    <lineage>
        <taxon>Bacteria</taxon>
        <taxon>Thermotogati</taxon>
        <taxon>Deinococcota</taxon>
        <taxon>Deinococci</taxon>
        <taxon>Trueperales</taxon>
        <taxon>Trueperaceae</taxon>
        <taxon>Truepera</taxon>
    </lineage>
</organism>
<dbReference type="eggNOG" id="COG0722">
    <property type="taxonomic scope" value="Bacteria"/>
</dbReference>
<dbReference type="HOGENOM" id="CLU_030903_0_1_0"/>
<comment type="pathway">
    <text evidence="2 8">Metabolic intermediate biosynthesis; chorismate biosynthesis; chorismate from D-erythrose 4-phosphate and phosphoenolpyruvate: step 1/7.</text>
</comment>
<reference evidence="11" key="1">
    <citation type="submission" date="2010-05" db="EMBL/GenBank/DDBJ databases">
        <title>The complete genome of Truepera radiovictris DSM 17093.</title>
        <authorList>
            <consortium name="US DOE Joint Genome Institute (JGI-PGF)"/>
            <person name="Lucas S."/>
            <person name="Copeland A."/>
            <person name="Lapidus A."/>
            <person name="Glavina del Rio T."/>
            <person name="Dalin E."/>
            <person name="Tice H."/>
            <person name="Bruce D."/>
            <person name="Goodwin L."/>
            <person name="Pitluck S."/>
            <person name="Kyrpides N."/>
            <person name="Mavromatis K."/>
            <person name="Ovchinnikova G."/>
            <person name="Munk A.C."/>
            <person name="Detter J.C."/>
            <person name="Han C."/>
            <person name="Tapia R."/>
            <person name="Land M."/>
            <person name="Hauser L."/>
            <person name="Markowitz V."/>
            <person name="Cheng J.-F."/>
            <person name="Hugenholtz P."/>
            <person name="Woyke T."/>
            <person name="Wu D."/>
            <person name="Tindall B."/>
            <person name="Pomrenke H.G."/>
            <person name="Brambilla E."/>
            <person name="Klenk H.-P."/>
            <person name="Eisen J.A."/>
        </authorList>
    </citation>
    <scope>NUCLEOTIDE SEQUENCE [LARGE SCALE GENOMIC DNA]</scope>
    <source>
        <strain evidence="11">DSM 17093 / CIP 108686 / LMG 22925 / RQ-24</strain>
    </source>
</reference>
<evidence type="ECO:0000259" key="9">
    <source>
        <dbReference type="Pfam" id="PF00793"/>
    </source>
</evidence>
<dbReference type="OrthoDB" id="9807331at2"/>
<dbReference type="STRING" id="649638.Trad_0809"/>
<evidence type="ECO:0000256" key="6">
    <source>
        <dbReference type="ARBA" id="ARBA00023141"/>
    </source>
</evidence>
<evidence type="ECO:0000256" key="7">
    <source>
        <dbReference type="ARBA" id="ARBA00047508"/>
    </source>
</evidence>
<keyword evidence="6 8" id="KW-0057">Aromatic amino acid biosynthesis</keyword>